<dbReference type="GO" id="GO:0050105">
    <property type="term" value="F:L-gulonolactone oxidase activity"/>
    <property type="evidence" value="ECO:0007669"/>
    <property type="project" value="UniProtKB-EC"/>
</dbReference>
<dbReference type="InterPro" id="IPR050432">
    <property type="entry name" value="FAD-linked_Oxidoreductases_BP"/>
</dbReference>
<proteinExistence type="inferred from homology"/>
<dbReference type="InterPro" id="IPR036318">
    <property type="entry name" value="FAD-bd_PCMH-like_sf"/>
</dbReference>
<dbReference type="InterPro" id="IPR016169">
    <property type="entry name" value="FAD-bd_PCMH_sub2"/>
</dbReference>
<evidence type="ECO:0000256" key="1">
    <source>
        <dbReference type="ARBA" id="ARBA00001974"/>
    </source>
</evidence>
<dbReference type="GO" id="GO:0071949">
    <property type="term" value="F:FAD binding"/>
    <property type="evidence" value="ECO:0007669"/>
    <property type="project" value="InterPro"/>
</dbReference>
<evidence type="ECO:0000256" key="6">
    <source>
        <dbReference type="ARBA" id="ARBA00022644"/>
    </source>
</evidence>
<dbReference type="SUPFAM" id="SSF56176">
    <property type="entry name" value="FAD-binding/transporter-associated domain-like"/>
    <property type="match status" value="1"/>
</dbReference>
<feature type="domain" description="FAD-binding PCMH-type" evidence="12">
    <location>
        <begin position="60"/>
        <end position="240"/>
    </location>
</feature>
<protein>
    <recommendedName>
        <fullName evidence="4">L-gulonolactone oxidase</fullName>
        <ecNumber evidence="4">1.1.3.8</ecNumber>
    </recommendedName>
</protein>
<evidence type="ECO:0000256" key="10">
    <source>
        <dbReference type="ARBA" id="ARBA00048083"/>
    </source>
</evidence>
<keyword evidence="6" id="KW-0060">Ascorbate biosynthesis</keyword>
<evidence type="ECO:0000256" key="7">
    <source>
        <dbReference type="ARBA" id="ARBA00022729"/>
    </source>
</evidence>
<feature type="chain" id="PRO_5022171219" description="L-gulonolactone oxidase" evidence="11">
    <location>
        <begin position="31"/>
        <end position="348"/>
    </location>
</feature>
<evidence type="ECO:0000256" key="5">
    <source>
        <dbReference type="ARBA" id="ARBA00022630"/>
    </source>
</evidence>
<name>A0A540NS29_MALBA</name>
<comment type="similarity">
    <text evidence="3">Belongs to the oxygen-dependent FAD-linked oxidoreductase family.</text>
</comment>
<evidence type="ECO:0000256" key="3">
    <source>
        <dbReference type="ARBA" id="ARBA00005466"/>
    </source>
</evidence>
<evidence type="ECO:0000313" key="13">
    <source>
        <dbReference type="EMBL" id="TQE13370.1"/>
    </source>
</evidence>
<dbReference type="EC" id="1.1.3.8" evidence="4"/>
<dbReference type="GO" id="GO:0019853">
    <property type="term" value="P:L-ascorbic acid biosynthetic process"/>
    <property type="evidence" value="ECO:0007669"/>
    <property type="project" value="UniProtKB-KW"/>
</dbReference>
<organism evidence="13 14">
    <name type="scientific">Malus baccata</name>
    <name type="common">Siberian crab apple</name>
    <name type="synonym">Pyrus baccata</name>
    <dbReference type="NCBI Taxonomy" id="106549"/>
    <lineage>
        <taxon>Eukaryota</taxon>
        <taxon>Viridiplantae</taxon>
        <taxon>Streptophyta</taxon>
        <taxon>Embryophyta</taxon>
        <taxon>Tracheophyta</taxon>
        <taxon>Spermatophyta</taxon>
        <taxon>Magnoliopsida</taxon>
        <taxon>eudicotyledons</taxon>
        <taxon>Gunneridae</taxon>
        <taxon>Pentapetalae</taxon>
        <taxon>rosids</taxon>
        <taxon>fabids</taxon>
        <taxon>Rosales</taxon>
        <taxon>Rosaceae</taxon>
        <taxon>Amygdaloideae</taxon>
        <taxon>Maleae</taxon>
        <taxon>Malus</taxon>
    </lineage>
</organism>
<dbReference type="PANTHER" id="PTHR13878:SF67">
    <property type="entry name" value="L-GULONOLACTONE OXIDASE 5"/>
    <property type="match status" value="1"/>
</dbReference>
<evidence type="ECO:0000256" key="8">
    <source>
        <dbReference type="ARBA" id="ARBA00022827"/>
    </source>
</evidence>
<dbReference type="FunFam" id="3.30.465.10:FF:000033">
    <property type="entry name" value="L-gulonolactone oxidase 5"/>
    <property type="match status" value="1"/>
</dbReference>
<evidence type="ECO:0000313" key="14">
    <source>
        <dbReference type="Proteomes" id="UP000315295"/>
    </source>
</evidence>
<comment type="caution">
    <text evidence="13">The sequence shown here is derived from an EMBL/GenBank/DDBJ whole genome shotgun (WGS) entry which is preliminary data.</text>
</comment>
<dbReference type="PANTHER" id="PTHR13878">
    <property type="entry name" value="GULONOLACTONE OXIDASE"/>
    <property type="match status" value="1"/>
</dbReference>
<keyword evidence="8" id="KW-0274">FAD</keyword>
<comment type="pathway">
    <text evidence="2">Cofactor biosynthesis; L-ascorbate biosynthesis.</text>
</comment>
<dbReference type="InterPro" id="IPR006094">
    <property type="entry name" value="Oxid_FAD_bind_N"/>
</dbReference>
<dbReference type="STRING" id="106549.A0A540NS29"/>
<feature type="signal peptide" evidence="11">
    <location>
        <begin position="1"/>
        <end position="30"/>
    </location>
</feature>
<gene>
    <name evidence="13" type="ORF">C1H46_000937</name>
</gene>
<keyword evidence="5" id="KW-0285">Flavoprotein</keyword>
<evidence type="ECO:0000256" key="2">
    <source>
        <dbReference type="ARBA" id="ARBA00005147"/>
    </source>
</evidence>
<dbReference type="AlphaFoldDB" id="A0A540NS29"/>
<sequence length="348" mass="37742">MSLLYTNSVKLGILLRLICLFILSFSVCISTPPEDHIKCSSSTNPNCTITNSYGIFPDRSVCRAGSVAYPSDEEELISVVANAAKKKTKMKVATRYSHSIPKLVCPSGEDGLIISTKYLNRVMEIDAEAKTMTLESGVTLRQLISEAAKAGLALPYTPYWWGLTVGGLLGTGAHGSTLWGKGSSIHDYVVGLTIVSPGGPGDGYVKVRRLNDGDKDLNAAKVSLGVLGVISQQTLFFSGAVWRHEHDPYLVISVRVSEVDLIRNTTRFEAKLVIPNLRWRAGERCRGGGCGPGRGGWRAGGRCRGLGRSRPIWRGRLGRESETVGGSEGRRWMLHGGRLKSILGFFCV</sequence>
<dbReference type="PROSITE" id="PS51387">
    <property type="entry name" value="FAD_PCMH"/>
    <property type="match status" value="1"/>
</dbReference>
<dbReference type="Pfam" id="PF01565">
    <property type="entry name" value="FAD_binding_4"/>
    <property type="match status" value="1"/>
</dbReference>
<dbReference type="EMBL" id="VIEB01000011">
    <property type="protein sequence ID" value="TQE13370.1"/>
    <property type="molecule type" value="Genomic_DNA"/>
</dbReference>
<evidence type="ECO:0000256" key="11">
    <source>
        <dbReference type="SAM" id="SignalP"/>
    </source>
</evidence>
<reference evidence="13 14" key="1">
    <citation type="journal article" date="2019" name="G3 (Bethesda)">
        <title>Sequencing of a Wild Apple (Malus baccata) Genome Unravels the Differences Between Cultivated and Wild Apple Species Regarding Disease Resistance and Cold Tolerance.</title>
        <authorList>
            <person name="Chen X."/>
        </authorList>
    </citation>
    <scope>NUCLEOTIDE SEQUENCE [LARGE SCALE GENOMIC DNA]</scope>
    <source>
        <strain evidence="14">cv. Shandingzi</strain>
        <tissue evidence="13">Leaves</tissue>
    </source>
</reference>
<keyword evidence="14" id="KW-1185">Reference proteome</keyword>
<evidence type="ECO:0000256" key="4">
    <source>
        <dbReference type="ARBA" id="ARBA00013121"/>
    </source>
</evidence>
<evidence type="ECO:0000259" key="12">
    <source>
        <dbReference type="PROSITE" id="PS51387"/>
    </source>
</evidence>
<dbReference type="Gene3D" id="3.30.465.10">
    <property type="match status" value="1"/>
</dbReference>
<comment type="cofactor">
    <cofactor evidence="1">
        <name>FAD</name>
        <dbReference type="ChEBI" id="CHEBI:57692"/>
    </cofactor>
</comment>
<accession>A0A540NS29</accession>
<comment type="catalytic activity">
    <reaction evidence="10">
        <text>L-gulono-1,4-lactone + O2 = L-ascorbate + H2O2 + H(+)</text>
        <dbReference type="Rhea" id="RHEA:32363"/>
        <dbReference type="ChEBI" id="CHEBI:15378"/>
        <dbReference type="ChEBI" id="CHEBI:15379"/>
        <dbReference type="ChEBI" id="CHEBI:16240"/>
        <dbReference type="ChEBI" id="CHEBI:17587"/>
        <dbReference type="ChEBI" id="CHEBI:38290"/>
        <dbReference type="EC" id="1.1.3.8"/>
    </reaction>
</comment>
<keyword evidence="9" id="KW-0560">Oxidoreductase</keyword>
<keyword evidence="7 11" id="KW-0732">Signal</keyword>
<dbReference type="Proteomes" id="UP000315295">
    <property type="component" value="Unassembled WGS sequence"/>
</dbReference>
<evidence type="ECO:0000256" key="9">
    <source>
        <dbReference type="ARBA" id="ARBA00023002"/>
    </source>
</evidence>
<dbReference type="InterPro" id="IPR016166">
    <property type="entry name" value="FAD-bd_PCMH"/>
</dbReference>